<feature type="region of interest" description="Disordered" evidence="2">
    <location>
        <begin position="218"/>
        <end position="238"/>
    </location>
</feature>
<dbReference type="EMBL" id="BONU01000001">
    <property type="protein sequence ID" value="GIG71838.1"/>
    <property type="molecule type" value="Genomic_DNA"/>
</dbReference>
<keyword evidence="5" id="KW-1185">Reference proteome</keyword>
<protein>
    <submittedName>
        <fullName evidence="4">HNH endonuclease</fullName>
    </submittedName>
</protein>
<gene>
    <name evidence="4" type="ORF">Pfl04_02420</name>
</gene>
<dbReference type="CDD" id="cd00085">
    <property type="entry name" value="HNHc"/>
    <property type="match status" value="1"/>
</dbReference>
<dbReference type="InterPro" id="IPR003615">
    <property type="entry name" value="HNH_nuc"/>
</dbReference>
<name>A0A8J3PKF2_9ACTN</name>
<comment type="similarity">
    <text evidence="1">Belongs to the Rv1128c/1148c/1588c/1702c/1945/3466 family.</text>
</comment>
<feature type="region of interest" description="Disordered" evidence="2">
    <location>
        <begin position="405"/>
        <end position="424"/>
    </location>
</feature>
<dbReference type="InterPro" id="IPR003870">
    <property type="entry name" value="DUF222"/>
</dbReference>
<dbReference type="Gene3D" id="1.10.30.50">
    <property type="match status" value="1"/>
</dbReference>
<comment type="caution">
    <text evidence="4">The sequence shown here is derived from an EMBL/GenBank/DDBJ whole genome shotgun (WGS) entry which is preliminary data.</text>
</comment>
<dbReference type="GO" id="GO:0004519">
    <property type="term" value="F:endonuclease activity"/>
    <property type="evidence" value="ECO:0007669"/>
    <property type="project" value="UniProtKB-KW"/>
</dbReference>
<accession>A0A8J3PKF2</accession>
<evidence type="ECO:0000256" key="1">
    <source>
        <dbReference type="ARBA" id="ARBA00023450"/>
    </source>
</evidence>
<reference evidence="4" key="1">
    <citation type="submission" date="2021-01" db="EMBL/GenBank/DDBJ databases">
        <title>Whole genome shotgun sequence of Planosporangium flavigriseum NBRC 105377.</title>
        <authorList>
            <person name="Komaki H."/>
            <person name="Tamura T."/>
        </authorList>
    </citation>
    <scope>NUCLEOTIDE SEQUENCE</scope>
    <source>
        <strain evidence="4">NBRC 105377</strain>
    </source>
</reference>
<evidence type="ECO:0000313" key="4">
    <source>
        <dbReference type="EMBL" id="GIG71838.1"/>
    </source>
</evidence>
<dbReference type="Pfam" id="PF02720">
    <property type="entry name" value="DUF222"/>
    <property type="match status" value="1"/>
</dbReference>
<dbReference type="AlphaFoldDB" id="A0A8J3PKF2"/>
<keyword evidence="4" id="KW-0378">Hydrolase</keyword>
<dbReference type="Pfam" id="PF01844">
    <property type="entry name" value="HNH"/>
    <property type="match status" value="1"/>
</dbReference>
<evidence type="ECO:0000259" key="3">
    <source>
        <dbReference type="SMART" id="SM00507"/>
    </source>
</evidence>
<keyword evidence="4" id="KW-0540">Nuclease</keyword>
<organism evidence="4 5">
    <name type="scientific">Planosporangium flavigriseum</name>
    <dbReference type="NCBI Taxonomy" id="373681"/>
    <lineage>
        <taxon>Bacteria</taxon>
        <taxon>Bacillati</taxon>
        <taxon>Actinomycetota</taxon>
        <taxon>Actinomycetes</taxon>
        <taxon>Micromonosporales</taxon>
        <taxon>Micromonosporaceae</taxon>
        <taxon>Planosporangium</taxon>
    </lineage>
</organism>
<evidence type="ECO:0000313" key="5">
    <source>
        <dbReference type="Proteomes" id="UP000653674"/>
    </source>
</evidence>
<keyword evidence="4" id="KW-0255">Endonuclease</keyword>
<dbReference type="GO" id="GO:0003676">
    <property type="term" value="F:nucleic acid binding"/>
    <property type="evidence" value="ECO:0007669"/>
    <property type="project" value="InterPro"/>
</dbReference>
<dbReference type="SMART" id="SM00507">
    <property type="entry name" value="HNHc"/>
    <property type="match status" value="1"/>
</dbReference>
<dbReference type="Proteomes" id="UP000653674">
    <property type="component" value="Unassembled WGS sequence"/>
</dbReference>
<proteinExistence type="inferred from homology"/>
<dbReference type="InterPro" id="IPR002711">
    <property type="entry name" value="HNH"/>
</dbReference>
<sequence length="424" mass="46646">MVRSVAFVDESLTVLEEALDECRASSVWAWPDTTLVDALDCLQAHIQGAIEFQLRLIREVDGRAVAAGQGAKSTADWLRDRYRIKKETASQLVRLAAALDRDLPATGHALANGDINVEQADEIAKAVATLPAEHRVVAEKRLVDDADTFGPIQLRVLGKRIFENVAPEEAAARIRAEFERAEERAILGRDLRLSEVPGENRVRLTGWLDRESAAHLRAATDPLSAPRSSAGEPDVRTPGQRRVDALVEVCRIAMACRELPDNGGDRPQIVVTVDYDVLRDQLGMATLDDGSPLSATAARRLACDAALLPAVLGTAGQVLDVGRENRLIKGPLRRALVVRDRGCAFPGCDRPPRWADGHHIVHWADGGTTSLDNAVLLCGRHHRLIHHSPWQVRINPADGLPEFTPPTYIDPAQKPQRNRYHRRE</sequence>
<feature type="domain" description="HNH nuclease" evidence="3">
    <location>
        <begin position="331"/>
        <end position="383"/>
    </location>
</feature>
<evidence type="ECO:0000256" key="2">
    <source>
        <dbReference type="SAM" id="MobiDB-lite"/>
    </source>
</evidence>
<dbReference type="GO" id="GO:0008270">
    <property type="term" value="F:zinc ion binding"/>
    <property type="evidence" value="ECO:0007669"/>
    <property type="project" value="InterPro"/>
</dbReference>